<accession>A0A1H4CYL3</accession>
<organism evidence="1 2">
    <name type="scientific">Bowdeniella nasicola</name>
    <dbReference type="NCBI Taxonomy" id="208480"/>
    <lineage>
        <taxon>Bacteria</taxon>
        <taxon>Bacillati</taxon>
        <taxon>Actinomycetota</taxon>
        <taxon>Actinomycetes</taxon>
        <taxon>Actinomycetales</taxon>
        <taxon>Actinomycetaceae</taxon>
        <taxon>Bowdeniella</taxon>
    </lineage>
</organism>
<dbReference type="AlphaFoldDB" id="A0A1H4CYL3"/>
<dbReference type="PIRSF" id="PIRSF024492">
    <property type="entry name" value="UCP024492"/>
    <property type="match status" value="1"/>
</dbReference>
<evidence type="ECO:0000313" key="1">
    <source>
        <dbReference type="EMBL" id="SEA65583.1"/>
    </source>
</evidence>
<gene>
    <name evidence="1" type="ORF">SAMN02910418_02102</name>
</gene>
<evidence type="ECO:0008006" key="3">
    <source>
        <dbReference type="Google" id="ProtNLM"/>
    </source>
</evidence>
<dbReference type="InterPro" id="IPR007438">
    <property type="entry name" value="DUF488"/>
</dbReference>
<reference evidence="2" key="1">
    <citation type="submission" date="2016-10" db="EMBL/GenBank/DDBJ databases">
        <authorList>
            <person name="Varghese N."/>
            <person name="Submissions S."/>
        </authorList>
    </citation>
    <scope>NUCLEOTIDE SEQUENCE [LARGE SCALE GENOMIC DNA]</scope>
    <source>
        <strain evidence="2">KPR-1</strain>
    </source>
</reference>
<dbReference type="InterPro" id="IPR014519">
    <property type="entry name" value="UCP024492"/>
</dbReference>
<dbReference type="PANTHER" id="PTHR39337:SF1">
    <property type="entry name" value="BLR5642 PROTEIN"/>
    <property type="match status" value="1"/>
</dbReference>
<keyword evidence="2" id="KW-1185">Reference proteome</keyword>
<protein>
    <recommendedName>
        <fullName evidence="3">DUF488 domain-containing protein</fullName>
    </recommendedName>
</protein>
<dbReference type="Proteomes" id="UP000199288">
    <property type="component" value="Unassembled WGS sequence"/>
</dbReference>
<evidence type="ECO:0000313" key="2">
    <source>
        <dbReference type="Proteomes" id="UP000199288"/>
    </source>
</evidence>
<dbReference type="PANTHER" id="PTHR39337">
    <property type="entry name" value="BLR5642 PROTEIN"/>
    <property type="match status" value="1"/>
</dbReference>
<dbReference type="Pfam" id="PF04343">
    <property type="entry name" value="DUF488"/>
    <property type="match status" value="1"/>
</dbReference>
<sequence length="199" mass="21879">MLRRPSPTSSPPSSLTPEPKARLLTCGHGRLTAAGLAALLTSAGVTQLVDVRRFPHSRHNPDAQGEAIARMCAEHAIAYRWDERLGGRRHLNREADARSPDTWWQVASFRAYAAHTRTPEFADAMNELLAEVPRGRVAIMCSETVWWRCHRRLIADVTELSFGVGVVHLLPGNRREAHRISDGARLLPAGGLVWDGGGA</sequence>
<name>A0A1H4CYL3_9ACTO</name>
<proteinExistence type="predicted"/>
<dbReference type="EMBL" id="FNQV01000014">
    <property type="protein sequence ID" value="SEA65583.1"/>
    <property type="molecule type" value="Genomic_DNA"/>
</dbReference>